<dbReference type="EMBL" id="RKRA01000001">
    <property type="protein sequence ID" value="RPF27748.1"/>
    <property type="molecule type" value="Genomic_DNA"/>
</dbReference>
<keyword evidence="1" id="KW-0227">DNA damage</keyword>
<dbReference type="Pfam" id="PF01035">
    <property type="entry name" value="DNA_binding_1"/>
    <property type="match status" value="1"/>
</dbReference>
<dbReference type="PANTHER" id="PTHR42942:SF1">
    <property type="entry name" value="ALKYLTRANSFERASE-LIKE PROTEIN 1"/>
    <property type="match status" value="1"/>
</dbReference>
<evidence type="ECO:0000256" key="1">
    <source>
        <dbReference type="ARBA" id="ARBA00022763"/>
    </source>
</evidence>
<gene>
    <name evidence="3" type="ORF">EDD32_2242</name>
</gene>
<evidence type="ECO:0000313" key="4">
    <source>
        <dbReference type="Proteomes" id="UP000280726"/>
    </source>
</evidence>
<dbReference type="CDD" id="cd06445">
    <property type="entry name" value="ATase"/>
    <property type="match status" value="1"/>
</dbReference>
<dbReference type="PANTHER" id="PTHR42942">
    <property type="entry name" value="6-O-METHYLGUANINE DNA METHYLTRANSFERASE"/>
    <property type="match status" value="1"/>
</dbReference>
<evidence type="ECO:0000313" key="3">
    <source>
        <dbReference type="EMBL" id="RPF27748.1"/>
    </source>
</evidence>
<dbReference type="InterPro" id="IPR052520">
    <property type="entry name" value="ATL_DNA_repair"/>
</dbReference>
<dbReference type="GO" id="GO:0006281">
    <property type="term" value="P:DNA repair"/>
    <property type="evidence" value="ECO:0007669"/>
    <property type="project" value="InterPro"/>
</dbReference>
<comment type="caution">
    <text evidence="3">The sequence shown here is derived from an EMBL/GenBank/DDBJ whole genome shotgun (WGS) entry which is preliminary data.</text>
</comment>
<dbReference type="RefSeq" id="WP_170175273.1">
    <property type="nucleotide sequence ID" value="NZ_RKRA01000001.1"/>
</dbReference>
<dbReference type="InterPro" id="IPR014048">
    <property type="entry name" value="MethylDNA_cys_MeTrfase_DNA-bd"/>
</dbReference>
<feature type="domain" description="Methylated-DNA-[protein]-cysteine S-methyltransferase DNA binding" evidence="2">
    <location>
        <begin position="9"/>
        <end position="72"/>
    </location>
</feature>
<dbReference type="InterPro" id="IPR036388">
    <property type="entry name" value="WH-like_DNA-bd_sf"/>
</dbReference>
<accession>A0A3N4ZQ17</accession>
<reference evidence="3 4" key="1">
    <citation type="submission" date="2018-11" db="EMBL/GenBank/DDBJ databases">
        <title>Sequencing the genomes of 1000 actinobacteria strains.</title>
        <authorList>
            <person name="Klenk H.-P."/>
        </authorList>
    </citation>
    <scope>NUCLEOTIDE SEQUENCE [LARGE SCALE GENOMIC DNA]</scope>
    <source>
        <strain evidence="3 4">DSM 14418</strain>
    </source>
</reference>
<protein>
    <submittedName>
        <fullName evidence="3">Alkylated DNA nucleotide flippase Atl1</fullName>
    </submittedName>
</protein>
<proteinExistence type="predicted"/>
<evidence type="ECO:0000259" key="2">
    <source>
        <dbReference type="Pfam" id="PF01035"/>
    </source>
</evidence>
<name>A0A3N4ZQ17_9MICO</name>
<dbReference type="Gene3D" id="1.10.10.10">
    <property type="entry name" value="Winged helix-like DNA-binding domain superfamily/Winged helix DNA-binding domain"/>
    <property type="match status" value="1"/>
</dbReference>
<sequence length="120" mass="13271">MQPERTELTELVLDVVDQVPTGRATTYGHVAEAVRARTGHGHARHVGQVMATWGAEVPWWRVVRADGTLPRQLRSGALEHYHEEGTPLSPHVPVRVNLDRALWDPADAWVPPAGVGEHRA</sequence>
<dbReference type="GO" id="GO:0003824">
    <property type="term" value="F:catalytic activity"/>
    <property type="evidence" value="ECO:0007669"/>
    <property type="project" value="InterPro"/>
</dbReference>
<dbReference type="InterPro" id="IPR036217">
    <property type="entry name" value="MethylDNA_cys_MeTrfase_DNAb"/>
</dbReference>
<organism evidence="3 4">
    <name type="scientific">Georgenia muralis</name>
    <dbReference type="NCBI Taxonomy" id="154117"/>
    <lineage>
        <taxon>Bacteria</taxon>
        <taxon>Bacillati</taxon>
        <taxon>Actinomycetota</taxon>
        <taxon>Actinomycetes</taxon>
        <taxon>Micrococcales</taxon>
        <taxon>Bogoriellaceae</taxon>
        <taxon>Georgenia</taxon>
    </lineage>
</organism>
<dbReference type="Proteomes" id="UP000280726">
    <property type="component" value="Unassembled WGS sequence"/>
</dbReference>
<dbReference type="AlphaFoldDB" id="A0A3N4ZQ17"/>
<dbReference type="SUPFAM" id="SSF46767">
    <property type="entry name" value="Methylated DNA-protein cysteine methyltransferase, C-terminal domain"/>
    <property type="match status" value="1"/>
</dbReference>
<keyword evidence="4" id="KW-1185">Reference proteome</keyword>